<dbReference type="InterPro" id="IPR039532">
    <property type="entry name" value="TetR_C_Firmicutes"/>
</dbReference>
<evidence type="ECO:0000259" key="3">
    <source>
        <dbReference type="PROSITE" id="PS50977"/>
    </source>
</evidence>
<evidence type="ECO:0000256" key="2">
    <source>
        <dbReference type="PROSITE-ProRule" id="PRU00335"/>
    </source>
</evidence>
<protein>
    <submittedName>
        <fullName evidence="4">TetR family transcriptional regulator</fullName>
    </submittedName>
</protein>
<keyword evidence="5" id="KW-1185">Reference proteome</keyword>
<feature type="DNA-binding region" description="H-T-H motif" evidence="2">
    <location>
        <begin position="36"/>
        <end position="55"/>
    </location>
</feature>
<dbReference type="InterPro" id="IPR050624">
    <property type="entry name" value="HTH-type_Tx_Regulator"/>
</dbReference>
<dbReference type="Proteomes" id="UP000600247">
    <property type="component" value="Unassembled WGS sequence"/>
</dbReference>
<comment type="caution">
    <text evidence="4">The sequence shown here is derived from an EMBL/GenBank/DDBJ whole genome shotgun (WGS) entry which is preliminary data.</text>
</comment>
<dbReference type="Gene3D" id="1.10.357.10">
    <property type="entry name" value="Tetracycline Repressor, domain 2"/>
    <property type="match status" value="1"/>
</dbReference>
<evidence type="ECO:0000256" key="1">
    <source>
        <dbReference type="ARBA" id="ARBA00023125"/>
    </source>
</evidence>
<proteinExistence type="predicted"/>
<name>A0A917GR99_9BACL</name>
<evidence type="ECO:0000313" key="5">
    <source>
        <dbReference type="Proteomes" id="UP000600247"/>
    </source>
</evidence>
<sequence length="207" mass="23805">MTEASHKPDKRILRSKAALKQSLLELMRQKDFASISTTEIVKHADFNRGTFYAHYEHKEALLEDIIHDLLSGLIESFRKPYEEVASFELERFPASAVTLFDHIYANAEVYALMVDQKVMPGFREKMFHALKQTSIEDLIPQLHVVGDHMLDHELLVVYQMHALLGLTFHWIQEGFKQTPAYMAEQLVLILRARPTTVVAKRGSAIDK</sequence>
<dbReference type="PANTHER" id="PTHR43479:SF7">
    <property type="entry name" value="TETR-FAMILY TRANSCRIPTIONAL REGULATOR"/>
    <property type="match status" value="1"/>
</dbReference>
<evidence type="ECO:0000313" key="4">
    <source>
        <dbReference type="EMBL" id="GGG55014.1"/>
    </source>
</evidence>
<reference evidence="4 5" key="1">
    <citation type="journal article" date="2014" name="Int. J. Syst. Evol. Microbiol.">
        <title>Complete genome sequence of Corynebacterium casei LMG S-19264T (=DSM 44701T), isolated from a smear-ripened cheese.</title>
        <authorList>
            <consortium name="US DOE Joint Genome Institute (JGI-PGF)"/>
            <person name="Walter F."/>
            <person name="Albersmeier A."/>
            <person name="Kalinowski J."/>
            <person name="Ruckert C."/>
        </authorList>
    </citation>
    <scope>NUCLEOTIDE SEQUENCE [LARGE SCALE GENOMIC DNA]</scope>
    <source>
        <strain evidence="4 5">CGMCC 1.15286</strain>
    </source>
</reference>
<dbReference type="PANTHER" id="PTHR43479">
    <property type="entry name" value="ACREF/ENVCD OPERON REPRESSOR-RELATED"/>
    <property type="match status" value="1"/>
</dbReference>
<dbReference type="GO" id="GO:0003677">
    <property type="term" value="F:DNA binding"/>
    <property type="evidence" value="ECO:0007669"/>
    <property type="project" value="UniProtKB-UniRule"/>
</dbReference>
<dbReference type="PROSITE" id="PS50977">
    <property type="entry name" value="HTH_TETR_2"/>
    <property type="match status" value="1"/>
</dbReference>
<dbReference type="InterPro" id="IPR009057">
    <property type="entry name" value="Homeodomain-like_sf"/>
</dbReference>
<dbReference type="Pfam" id="PF00440">
    <property type="entry name" value="TetR_N"/>
    <property type="match status" value="1"/>
</dbReference>
<gene>
    <name evidence="4" type="ORF">GCM10010918_04830</name>
</gene>
<dbReference type="AlphaFoldDB" id="A0A917GR99"/>
<accession>A0A917GR99</accession>
<dbReference type="Pfam" id="PF14278">
    <property type="entry name" value="TetR_C_8"/>
    <property type="match status" value="1"/>
</dbReference>
<dbReference type="RefSeq" id="WP_188887332.1">
    <property type="nucleotide sequence ID" value="NZ_BMHY01000001.1"/>
</dbReference>
<organism evidence="4 5">
    <name type="scientific">Paenibacillus radicis</name>
    <name type="common">ex Gao et al. 2016</name>
    <dbReference type="NCBI Taxonomy" id="1737354"/>
    <lineage>
        <taxon>Bacteria</taxon>
        <taxon>Bacillati</taxon>
        <taxon>Bacillota</taxon>
        <taxon>Bacilli</taxon>
        <taxon>Bacillales</taxon>
        <taxon>Paenibacillaceae</taxon>
        <taxon>Paenibacillus</taxon>
    </lineage>
</organism>
<dbReference type="SUPFAM" id="SSF46689">
    <property type="entry name" value="Homeodomain-like"/>
    <property type="match status" value="1"/>
</dbReference>
<feature type="domain" description="HTH tetR-type" evidence="3">
    <location>
        <begin position="13"/>
        <end position="73"/>
    </location>
</feature>
<dbReference type="InterPro" id="IPR001647">
    <property type="entry name" value="HTH_TetR"/>
</dbReference>
<keyword evidence="1 2" id="KW-0238">DNA-binding</keyword>
<dbReference type="EMBL" id="BMHY01000001">
    <property type="protein sequence ID" value="GGG55014.1"/>
    <property type="molecule type" value="Genomic_DNA"/>
</dbReference>